<gene>
    <name evidence="1" type="ORF">HYPSUDRAFT_45624</name>
</gene>
<dbReference type="OrthoDB" id="2965800at2759"/>
<keyword evidence="2" id="KW-1185">Reference proteome</keyword>
<evidence type="ECO:0000313" key="2">
    <source>
        <dbReference type="Proteomes" id="UP000054270"/>
    </source>
</evidence>
<proteinExistence type="predicted"/>
<evidence type="ECO:0000313" key="1">
    <source>
        <dbReference type="EMBL" id="KJA18038.1"/>
    </source>
</evidence>
<dbReference type="AlphaFoldDB" id="A0A0D2M4C9"/>
<sequence>MYKEKEVEMWAWEIHGGPIGFERMLDDKEAKFRAKHGPGKPFPRPRYYPSKATGGPMIYVIDPASQRHIPDPETSTPGRINMKAEFAQKNAEWLWDAINKAIRNEWELSSGWGREPRGKPREAIVQDAMEQVVNGDLEYPERPASSPPESTSFCGLRTTLAEAPIHDPSRADVPGIEIHDDHVTGCRSVHWHSSYLAKVYACLTNVILEHGLDGWAHARWLVYDQVSIQAIKWHCFNARFLCYI</sequence>
<dbReference type="EMBL" id="KN817594">
    <property type="protein sequence ID" value="KJA18038.1"/>
    <property type="molecule type" value="Genomic_DNA"/>
</dbReference>
<dbReference type="Proteomes" id="UP000054270">
    <property type="component" value="Unassembled WGS sequence"/>
</dbReference>
<protein>
    <submittedName>
        <fullName evidence="1">Uncharacterized protein</fullName>
    </submittedName>
</protein>
<reference evidence="2" key="1">
    <citation type="submission" date="2014-04" db="EMBL/GenBank/DDBJ databases">
        <title>Evolutionary Origins and Diversification of the Mycorrhizal Mutualists.</title>
        <authorList>
            <consortium name="DOE Joint Genome Institute"/>
            <consortium name="Mycorrhizal Genomics Consortium"/>
            <person name="Kohler A."/>
            <person name="Kuo A."/>
            <person name="Nagy L.G."/>
            <person name="Floudas D."/>
            <person name="Copeland A."/>
            <person name="Barry K.W."/>
            <person name="Cichocki N."/>
            <person name="Veneault-Fourrey C."/>
            <person name="LaButti K."/>
            <person name="Lindquist E.A."/>
            <person name="Lipzen A."/>
            <person name="Lundell T."/>
            <person name="Morin E."/>
            <person name="Murat C."/>
            <person name="Riley R."/>
            <person name="Ohm R."/>
            <person name="Sun H."/>
            <person name="Tunlid A."/>
            <person name="Henrissat B."/>
            <person name="Grigoriev I.V."/>
            <person name="Hibbett D.S."/>
            <person name="Martin F."/>
        </authorList>
    </citation>
    <scope>NUCLEOTIDE SEQUENCE [LARGE SCALE GENOMIC DNA]</scope>
    <source>
        <strain evidence="2">FD-334 SS-4</strain>
    </source>
</reference>
<name>A0A0D2M4C9_HYPSF</name>
<accession>A0A0D2M4C9</accession>
<dbReference type="OMA" id="IRNEWEL"/>
<organism evidence="1 2">
    <name type="scientific">Hypholoma sublateritium (strain FD-334 SS-4)</name>
    <dbReference type="NCBI Taxonomy" id="945553"/>
    <lineage>
        <taxon>Eukaryota</taxon>
        <taxon>Fungi</taxon>
        <taxon>Dikarya</taxon>
        <taxon>Basidiomycota</taxon>
        <taxon>Agaricomycotina</taxon>
        <taxon>Agaricomycetes</taxon>
        <taxon>Agaricomycetidae</taxon>
        <taxon>Agaricales</taxon>
        <taxon>Agaricineae</taxon>
        <taxon>Strophariaceae</taxon>
        <taxon>Hypholoma</taxon>
    </lineage>
</organism>